<name>A0ABV0KLE9_9CYAN</name>
<comment type="caution">
    <text evidence="6">The sequence shown here is derived from an EMBL/GenBank/DDBJ whole genome shotgun (WGS) entry which is preliminary data.</text>
</comment>
<evidence type="ECO:0000256" key="3">
    <source>
        <dbReference type="ARBA" id="ARBA00022989"/>
    </source>
</evidence>
<accession>A0ABV0KLE9</accession>
<gene>
    <name evidence="6" type="ORF">NDI38_15465</name>
</gene>
<evidence type="ECO:0000259" key="5">
    <source>
        <dbReference type="Pfam" id="PF01094"/>
    </source>
</evidence>
<feature type="domain" description="Receptor ligand binding region" evidence="5">
    <location>
        <begin position="105"/>
        <end position="457"/>
    </location>
</feature>
<comment type="subcellular location">
    <subcellularLocation>
        <location evidence="1">Membrane</location>
    </subcellularLocation>
</comment>
<protein>
    <submittedName>
        <fullName evidence="6">ABC transporter substrate-binding protein</fullName>
    </submittedName>
</protein>
<organism evidence="6 7">
    <name type="scientific">Stenomitos frigidus AS-A4</name>
    <dbReference type="NCBI Taxonomy" id="2933935"/>
    <lineage>
        <taxon>Bacteria</taxon>
        <taxon>Bacillati</taxon>
        <taxon>Cyanobacteriota</taxon>
        <taxon>Cyanophyceae</taxon>
        <taxon>Leptolyngbyales</taxon>
        <taxon>Leptolyngbyaceae</taxon>
        <taxon>Stenomitos</taxon>
    </lineage>
</organism>
<dbReference type="InterPro" id="IPR051010">
    <property type="entry name" value="BCAA_transport"/>
</dbReference>
<dbReference type="Proteomes" id="UP001476950">
    <property type="component" value="Unassembled WGS sequence"/>
</dbReference>
<dbReference type="InterPro" id="IPR028082">
    <property type="entry name" value="Peripla_BP_I"/>
</dbReference>
<keyword evidence="2" id="KW-0812">Transmembrane</keyword>
<keyword evidence="3" id="KW-1133">Transmembrane helix</keyword>
<reference evidence="6 7" key="1">
    <citation type="submission" date="2022-04" db="EMBL/GenBank/DDBJ databases">
        <title>Positive selection, recombination, and allopatry shape intraspecific diversity of widespread and dominant cyanobacteria.</title>
        <authorList>
            <person name="Wei J."/>
            <person name="Shu W."/>
            <person name="Hu C."/>
        </authorList>
    </citation>
    <scope>NUCLEOTIDE SEQUENCE [LARGE SCALE GENOMIC DNA]</scope>
    <source>
        <strain evidence="6 7">AS-A4</strain>
    </source>
</reference>
<keyword evidence="7" id="KW-1185">Reference proteome</keyword>
<dbReference type="SUPFAM" id="SSF53822">
    <property type="entry name" value="Periplasmic binding protein-like I"/>
    <property type="match status" value="1"/>
</dbReference>
<dbReference type="PANTHER" id="PTHR30483">
    <property type="entry name" value="LEUCINE-SPECIFIC-BINDING PROTEIN"/>
    <property type="match status" value="1"/>
</dbReference>
<proteinExistence type="predicted"/>
<dbReference type="RefSeq" id="WP_347240459.1">
    <property type="nucleotide sequence ID" value="NZ_JAMPLM010000013.1"/>
</dbReference>
<dbReference type="Gene3D" id="3.40.50.2300">
    <property type="match status" value="2"/>
</dbReference>
<evidence type="ECO:0000256" key="2">
    <source>
        <dbReference type="ARBA" id="ARBA00022692"/>
    </source>
</evidence>
<keyword evidence="4" id="KW-0472">Membrane</keyword>
<evidence type="ECO:0000256" key="1">
    <source>
        <dbReference type="ARBA" id="ARBA00004370"/>
    </source>
</evidence>
<evidence type="ECO:0000313" key="7">
    <source>
        <dbReference type="Proteomes" id="UP001476950"/>
    </source>
</evidence>
<dbReference type="CDD" id="cd06346">
    <property type="entry name" value="PBP1_ABC_ligand_binding-like"/>
    <property type="match status" value="1"/>
</dbReference>
<dbReference type="InterPro" id="IPR001828">
    <property type="entry name" value="ANF_lig-bd_rcpt"/>
</dbReference>
<dbReference type="EMBL" id="JAMPLM010000013">
    <property type="protein sequence ID" value="MEP1059836.1"/>
    <property type="molecule type" value="Genomic_DNA"/>
</dbReference>
<dbReference type="PANTHER" id="PTHR30483:SF6">
    <property type="entry name" value="PERIPLASMIC BINDING PROTEIN OF ABC TRANSPORTER FOR NATURAL AMINO ACIDS"/>
    <property type="match status" value="1"/>
</dbReference>
<evidence type="ECO:0000256" key="4">
    <source>
        <dbReference type="ARBA" id="ARBA00023136"/>
    </source>
</evidence>
<dbReference type="Pfam" id="PF01094">
    <property type="entry name" value="ANF_receptor"/>
    <property type="match status" value="1"/>
</dbReference>
<evidence type="ECO:0000313" key="6">
    <source>
        <dbReference type="EMBL" id="MEP1059836.1"/>
    </source>
</evidence>
<sequence>MILSTWFSVDRPYPKLLEMLMSLIPMKPLASANRVKPAKAVSLAIAVLAIGFLSAACQEAAAPPASTSAGSPSPGTPAAGDAKSLKIGTLLPATGDLASVGQPMLAAVPLLVETVNQCGGVNGAPVTLLANTDDQTDPTAGADGMTKLAEVDKVAGVVGSFASSVSAAAIPIAIRNKVMLVSPGSTSPVFTERGQKGEFQGYWARTAPPDTYQARALAKLAYERGIRRAATVVINNDYGRGFEKEFVQAFKTLGGTITNEAKPARYDPKATTFATEAQAAFGNKPEGVAAVAYAETGALLLKTAYEQGLSKGVQILLTDGSKSDQFATQVGKTSDGKFILQDAVGTIPGADGKALDALTKLWQAKFKQAPAAYAPQSWDAAALLVLAAQAAKANTGDAIKSKILEVANGPGKDVSDVCEGLKLLSQGETINYQGASGNVDIDKNGDVSGVYDVWQVAADGTLKTVSKVSPVTK</sequence>